<feature type="chain" id="PRO_5015692191" description="Outer membrane protein beta-barrel domain-containing protein" evidence="1">
    <location>
        <begin position="21"/>
        <end position="326"/>
    </location>
</feature>
<protein>
    <recommendedName>
        <fullName evidence="2">Outer membrane protein beta-barrel domain-containing protein</fullName>
    </recommendedName>
</protein>
<comment type="caution">
    <text evidence="3">The sequence shown here is derived from an EMBL/GenBank/DDBJ whole genome shotgun (WGS) entry which is preliminary data.</text>
</comment>
<accession>A0A2S7IFT2</accession>
<dbReference type="OrthoDB" id="891525at2"/>
<sequence>MKRIVTVLLAFLGTLGMASASDIVRDSIIVVMGDKSRIIIYGENKEELKKLLNYDVNRLLKDVGGKIDSTSQEGTTRVILGEVDGDKYRKRGRGTITIQDRQITIEANGDTTYQIKRVKRTRPWWQNDQDNFVISFGLNAYGKKEDLNYNAQDYDLRPLGSRFFSLGFYRNPTLIRGEDVALRMRLGFEFTWYNFMFEGNNVARKGAERIEFTEATEPLKKSKLTVCYVTVPVMPTIAIRKGVISHIGAGGYVGYRLDSYTKTKTQNNKKDHNHAGYWLNDFRYGLMAEIGFRNSVDLFFQYDLNELYQEARGPKVQAVSFGVRLN</sequence>
<dbReference type="Proteomes" id="UP000239590">
    <property type="component" value="Unassembled WGS sequence"/>
</dbReference>
<dbReference type="EMBL" id="PTRA01000007">
    <property type="protein sequence ID" value="PQA54041.1"/>
    <property type="molecule type" value="Genomic_DNA"/>
</dbReference>
<evidence type="ECO:0000259" key="2">
    <source>
        <dbReference type="Pfam" id="PF13568"/>
    </source>
</evidence>
<evidence type="ECO:0000313" key="4">
    <source>
        <dbReference type="Proteomes" id="UP000239590"/>
    </source>
</evidence>
<keyword evidence="4" id="KW-1185">Reference proteome</keyword>
<dbReference type="InterPro" id="IPR025665">
    <property type="entry name" value="Beta-barrel_OMP_2"/>
</dbReference>
<dbReference type="AlphaFoldDB" id="A0A2S7IFT2"/>
<dbReference type="Pfam" id="PF13568">
    <property type="entry name" value="OMP_b-brl_2"/>
    <property type="match status" value="1"/>
</dbReference>
<gene>
    <name evidence="3" type="ORF">C5O19_23010</name>
</gene>
<dbReference type="RefSeq" id="WP_104715737.1">
    <property type="nucleotide sequence ID" value="NZ_PTRA01000007.1"/>
</dbReference>
<evidence type="ECO:0000256" key="1">
    <source>
        <dbReference type="SAM" id="SignalP"/>
    </source>
</evidence>
<organism evidence="3 4">
    <name type="scientific">Siphonobacter curvatus</name>
    <dbReference type="NCBI Taxonomy" id="2094562"/>
    <lineage>
        <taxon>Bacteria</taxon>
        <taxon>Pseudomonadati</taxon>
        <taxon>Bacteroidota</taxon>
        <taxon>Cytophagia</taxon>
        <taxon>Cytophagales</taxon>
        <taxon>Cytophagaceae</taxon>
        <taxon>Siphonobacter</taxon>
    </lineage>
</organism>
<reference evidence="4" key="1">
    <citation type="submission" date="2018-02" db="EMBL/GenBank/DDBJ databases">
        <title>Genome sequencing of Solimonas sp. HR-BB.</title>
        <authorList>
            <person name="Lee Y."/>
            <person name="Jeon C.O."/>
        </authorList>
    </citation>
    <scope>NUCLEOTIDE SEQUENCE [LARGE SCALE GENOMIC DNA]</scope>
    <source>
        <strain evidence="4">HR-U</strain>
    </source>
</reference>
<keyword evidence="1" id="KW-0732">Signal</keyword>
<name>A0A2S7IFT2_9BACT</name>
<feature type="domain" description="Outer membrane protein beta-barrel" evidence="2">
    <location>
        <begin position="177"/>
        <end position="302"/>
    </location>
</feature>
<proteinExistence type="predicted"/>
<evidence type="ECO:0000313" key="3">
    <source>
        <dbReference type="EMBL" id="PQA54041.1"/>
    </source>
</evidence>
<feature type="signal peptide" evidence="1">
    <location>
        <begin position="1"/>
        <end position="20"/>
    </location>
</feature>